<comment type="similarity">
    <text evidence="1 2">Belongs to the UPF0102 family.</text>
</comment>
<dbReference type="GO" id="GO:0004519">
    <property type="term" value="F:endonuclease activity"/>
    <property type="evidence" value="ECO:0007669"/>
    <property type="project" value="UniProtKB-KW"/>
</dbReference>
<dbReference type="Proteomes" id="UP000185598">
    <property type="component" value="Unassembled WGS sequence"/>
</dbReference>
<organism evidence="5 6">
    <name type="scientific">Allorhizobium taibaishanense</name>
    <dbReference type="NCBI Taxonomy" id="887144"/>
    <lineage>
        <taxon>Bacteria</taxon>
        <taxon>Pseudomonadati</taxon>
        <taxon>Pseudomonadota</taxon>
        <taxon>Alphaproteobacteria</taxon>
        <taxon>Hyphomicrobiales</taxon>
        <taxon>Rhizobiaceae</taxon>
        <taxon>Rhizobium/Agrobacterium group</taxon>
        <taxon>Allorhizobium</taxon>
    </lineage>
</organism>
<dbReference type="SUPFAM" id="SSF52980">
    <property type="entry name" value="Restriction endonuclease-like"/>
    <property type="match status" value="1"/>
</dbReference>
<dbReference type="PANTHER" id="PTHR34039:SF1">
    <property type="entry name" value="UPF0102 PROTEIN YRAN"/>
    <property type="match status" value="1"/>
</dbReference>
<keyword evidence="4" id="KW-0378">Hydrolase</keyword>
<proteinExistence type="inferred from homology"/>
<name>A0A1Q9A8K1_9HYPH</name>
<keyword evidence="6" id="KW-1185">Reference proteome</keyword>
<reference evidence="4 7" key="2">
    <citation type="submission" date="2020-08" db="EMBL/GenBank/DDBJ databases">
        <title>Genomic Encyclopedia of Type Strains, Phase IV (KMG-IV): sequencing the most valuable type-strain genomes for metagenomic binning, comparative biology and taxonomic classification.</title>
        <authorList>
            <person name="Goeker M."/>
        </authorList>
    </citation>
    <scope>NUCLEOTIDE SEQUENCE [LARGE SCALE GENOMIC DNA]</scope>
    <source>
        <strain evidence="4 7">DSM 100021</strain>
    </source>
</reference>
<dbReference type="EMBL" id="JACIED010000005">
    <property type="protein sequence ID" value="MBB4009552.1"/>
    <property type="molecule type" value="Genomic_DNA"/>
</dbReference>
<evidence type="ECO:0000256" key="2">
    <source>
        <dbReference type="HAMAP-Rule" id="MF_00048"/>
    </source>
</evidence>
<evidence type="ECO:0000313" key="7">
    <source>
        <dbReference type="Proteomes" id="UP000544107"/>
    </source>
</evidence>
<comment type="caution">
    <text evidence="5">The sequence shown here is derived from an EMBL/GenBank/DDBJ whole genome shotgun (WGS) entry which is preliminary data.</text>
</comment>
<dbReference type="RefSeq" id="WP_075613621.1">
    <property type="nucleotide sequence ID" value="NZ_JACIED010000005.1"/>
</dbReference>
<dbReference type="Gene3D" id="3.40.1350.10">
    <property type="match status" value="1"/>
</dbReference>
<dbReference type="Proteomes" id="UP000544107">
    <property type="component" value="Unassembled WGS sequence"/>
</dbReference>
<keyword evidence="4" id="KW-0540">Nuclease</keyword>
<keyword evidence="4" id="KW-0255">Endonuclease</keyword>
<dbReference type="OrthoDB" id="9812968at2"/>
<dbReference type="GO" id="GO:0003676">
    <property type="term" value="F:nucleic acid binding"/>
    <property type="evidence" value="ECO:0007669"/>
    <property type="project" value="InterPro"/>
</dbReference>
<accession>A0A1Q9A8K1</accession>
<dbReference type="STRING" id="887144.BJF91_06690"/>
<dbReference type="AlphaFoldDB" id="A0A1Q9A8K1"/>
<reference evidence="5 6" key="1">
    <citation type="submission" date="2016-09" db="EMBL/GenBank/DDBJ databases">
        <title>Rhizobium oryziradicis sp. nov., isolated from the root of rice.</title>
        <authorList>
            <person name="Zhao J."/>
            <person name="Zhang X."/>
        </authorList>
    </citation>
    <scope>NUCLEOTIDE SEQUENCE [LARGE SCALE GENOMIC DNA]</scope>
    <source>
        <strain evidence="5 6">14971</strain>
    </source>
</reference>
<evidence type="ECO:0000313" key="6">
    <source>
        <dbReference type="Proteomes" id="UP000185598"/>
    </source>
</evidence>
<dbReference type="InterPro" id="IPR011856">
    <property type="entry name" value="tRNA_endonuc-like_dom_sf"/>
</dbReference>
<evidence type="ECO:0000313" key="4">
    <source>
        <dbReference type="EMBL" id="MBB4009552.1"/>
    </source>
</evidence>
<dbReference type="InterPro" id="IPR003509">
    <property type="entry name" value="UPF0102_YraN-like"/>
</dbReference>
<dbReference type="EMBL" id="MKIN01000020">
    <property type="protein sequence ID" value="OLP50918.1"/>
    <property type="molecule type" value="Genomic_DNA"/>
</dbReference>
<dbReference type="PANTHER" id="PTHR34039">
    <property type="entry name" value="UPF0102 PROTEIN YRAN"/>
    <property type="match status" value="1"/>
</dbReference>
<evidence type="ECO:0000256" key="1">
    <source>
        <dbReference type="ARBA" id="ARBA00006738"/>
    </source>
</evidence>
<dbReference type="Pfam" id="PF02021">
    <property type="entry name" value="UPF0102"/>
    <property type="match status" value="1"/>
</dbReference>
<feature type="region of interest" description="Disordered" evidence="3">
    <location>
        <begin position="1"/>
        <end position="22"/>
    </location>
</feature>
<dbReference type="HAMAP" id="MF_00048">
    <property type="entry name" value="UPF0102"/>
    <property type="match status" value="1"/>
</dbReference>
<dbReference type="InterPro" id="IPR011335">
    <property type="entry name" value="Restrct_endonuc-II-like"/>
</dbReference>
<gene>
    <name evidence="5" type="ORF">BJF91_06690</name>
    <name evidence="4" type="ORF">GGQ71_003840</name>
</gene>
<sequence length="128" mass="14588">MKPQTKRRKPPSDPSRQRAERRGRWAEYVAAAYLMLKGYRIAALRYKTRAGEVDLIVRRGDLVVLVEVKARASEAAAIDAVSGDSQRRIRASGDFWLARQPDATRLSIRCDIIAVLPWRLPRHFKGAF</sequence>
<evidence type="ECO:0000256" key="3">
    <source>
        <dbReference type="SAM" id="MobiDB-lite"/>
    </source>
</evidence>
<dbReference type="NCBIfam" id="NF009151">
    <property type="entry name" value="PRK12497.1-5"/>
    <property type="match status" value="1"/>
</dbReference>
<evidence type="ECO:0000313" key="5">
    <source>
        <dbReference type="EMBL" id="OLP50918.1"/>
    </source>
</evidence>
<protein>
    <recommendedName>
        <fullName evidence="2">UPF0102 protein BJF91_06690</fullName>
    </recommendedName>
</protein>